<proteinExistence type="predicted"/>
<comment type="caution">
    <text evidence="2">The sequence shown here is derived from an EMBL/GenBank/DDBJ whole genome shotgun (WGS) entry which is preliminary data.</text>
</comment>
<dbReference type="Proteomes" id="UP000299102">
    <property type="component" value="Unassembled WGS sequence"/>
</dbReference>
<evidence type="ECO:0000256" key="1">
    <source>
        <dbReference type="SAM" id="MobiDB-lite"/>
    </source>
</evidence>
<feature type="region of interest" description="Disordered" evidence="1">
    <location>
        <begin position="1"/>
        <end position="28"/>
    </location>
</feature>
<dbReference type="AlphaFoldDB" id="A0A4C2A258"/>
<name>A0A4C2A258_EUMVA</name>
<organism evidence="2 3">
    <name type="scientific">Eumeta variegata</name>
    <name type="common">Bagworm moth</name>
    <name type="synonym">Eumeta japonica</name>
    <dbReference type="NCBI Taxonomy" id="151549"/>
    <lineage>
        <taxon>Eukaryota</taxon>
        <taxon>Metazoa</taxon>
        <taxon>Ecdysozoa</taxon>
        <taxon>Arthropoda</taxon>
        <taxon>Hexapoda</taxon>
        <taxon>Insecta</taxon>
        <taxon>Pterygota</taxon>
        <taxon>Neoptera</taxon>
        <taxon>Endopterygota</taxon>
        <taxon>Lepidoptera</taxon>
        <taxon>Glossata</taxon>
        <taxon>Ditrysia</taxon>
        <taxon>Tineoidea</taxon>
        <taxon>Psychidae</taxon>
        <taxon>Oiketicinae</taxon>
        <taxon>Eumeta</taxon>
    </lineage>
</organism>
<gene>
    <name evidence="2" type="ORF">EVAR_69318_1</name>
</gene>
<accession>A0A4C2A258</accession>
<reference evidence="2 3" key="1">
    <citation type="journal article" date="2019" name="Commun. Biol.">
        <title>The bagworm genome reveals a unique fibroin gene that provides high tensile strength.</title>
        <authorList>
            <person name="Kono N."/>
            <person name="Nakamura H."/>
            <person name="Ohtoshi R."/>
            <person name="Tomita M."/>
            <person name="Numata K."/>
            <person name="Arakawa K."/>
        </authorList>
    </citation>
    <scope>NUCLEOTIDE SEQUENCE [LARGE SCALE GENOMIC DNA]</scope>
</reference>
<keyword evidence="3" id="KW-1185">Reference proteome</keyword>
<dbReference type="EMBL" id="BGZK01002466">
    <property type="protein sequence ID" value="GBP94118.1"/>
    <property type="molecule type" value="Genomic_DNA"/>
</dbReference>
<sequence>MEYMSGNPEASLERSQIRQTPNKMPDEKGIYKDVRANDVHWCISIRPPAAIAATLMHATPNRCARATHKKS</sequence>
<protein>
    <submittedName>
        <fullName evidence="2">Uncharacterized protein</fullName>
    </submittedName>
</protein>
<evidence type="ECO:0000313" key="2">
    <source>
        <dbReference type="EMBL" id="GBP94118.1"/>
    </source>
</evidence>
<evidence type="ECO:0000313" key="3">
    <source>
        <dbReference type="Proteomes" id="UP000299102"/>
    </source>
</evidence>